<dbReference type="EMBL" id="JAAXKY010000054">
    <property type="protein sequence ID" value="NMH78902.1"/>
    <property type="molecule type" value="Genomic_DNA"/>
</dbReference>
<dbReference type="InterPro" id="IPR007061">
    <property type="entry name" value="MST-like"/>
</dbReference>
<sequence>MSARRLLASGSRFRRRAAPVDDETRAFLEFLAWQRASVLAIIDGLDEEALMTSVLPSGWTPLGLVEHLGHAERHWFQEIATGSAVPLPWPDDNTPLITSRPPSVVLEFYRDQCARSDAIVAALPLSSPPRARHPGYLGDQITDLRGVILHMIEETARHAGHLDIVRELIDGKTGLGPR</sequence>
<dbReference type="Proteomes" id="UP001296706">
    <property type="component" value="Unassembled WGS sequence"/>
</dbReference>
<organism evidence="1 2">
    <name type="scientific">Pseudonocardia xinjiangensis</name>
    <dbReference type="NCBI Taxonomy" id="75289"/>
    <lineage>
        <taxon>Bacteria</taxon>
        <taxon>Bacillati</taxon>
        <taxon>Actinomycetota</taxon>
        <taxon>Actinomycetes</taxon>
        <taxon>Pseudonocardiales</taxon>
        <taxon>Pseudonocardiaceae</taxon>
        <taxon>Pseudonocardia</taxon>
    </lineage>
</organism>
<proteinExistence type="predicted"/>
<comment type="caution">
    <text evidence="1">The sequence shown here is derived from an EMBL/GenBank/DDBJ whole genome shotgun (WGS) entry which is preliminary data.</text>
</comment>
<gene>
    <name evidence="1" type="ORF">HF577_17640</name>
</gene>
<reference evidence="1 2" key="1">
    <citation type="submission" date="2020-04" db="EMBL/GenBank/DDBJ databases">
        <authorList>
            <person name="Klaysubun C."/>
            <person name="Duangmal K."/>
            <person name="Lipun K."/>
        </authorList>
    </citation>
    <scope>NUCLEOTIDE SEQUENCE [LARGE SCALE GENOMIC DNA]</scope>
    <source>
        <strain evidence="1 2">JCM 11839</strain>
    </source>
</reference>
<dbReference type="InterPro" id="IPR034660">
    <property type="entry name" value="DinB/YfiT-like"/>
</dbReference>
<dbReference type="Gene3D" id="1.20.120.450">
    <property type="entry name" value="dinb family like domain"/>
    <property type="match status" value="1"/>
</dbReference>
<protein>
    <submittedName>
        <fullName evidence="1">DinB family protein</fullName>
    </submittedName>
</protein>
<name>A0ABX1RES9_9PSEU</name>
<evidence type="ECO:0000313" key="1">
    <source>
        <dbReference type="EMBL" id="NMH78902.1"/>
    </source>
</evidence>
<dbReference type="SUPFAM" id="SSF109854">
    <property type="entry name" value="DinB/YfiT-like putative metalloenzymes"/>
    <property type="match status" value="1"/>
</dbReference>
<evidence type="ECO:0000313" key="2">
    <source>
        <dbReference type="Proteomes" id="UP001296706"/>
    </source>
</evidence>
<keyword evidence="2" id="KW-1185">Reference proteome</keyword>
<accession>A0ABX1RES9</accession>
<dbReference type="Pfam" id="PF04978">
    <property type="entry name" value="MST"/>
    <property type="match status" value="1"/>
</dbReference>